<evidence type="ECO:0000313" key="2">
    <source>
        <dbReference type="Proteomes" id="UP001478133"/>
    </source>
</evidence>
<gene>
    <name evidence="1" type="ORF">ABFO16_10295</name>
</gene>
<dbReference type="Proteomes" id="UP001478133">
    <property type="component" value="Unassembled WGS sequence"/>
</dbReference>
<dbReference type="EMBL" id="JBBMFI010000084">
    <property type="protein sequence ID" value="MEQ2566611.1"/>
    <property type="molecule type" value="Genomic_DNA"/>
</dbReference>
<comment type="caution">
    <text evidence="1">The sequence shown here is derived from an EMBL/GenBank/DDBJ whole genome shotgun (WGS) entry which is preliminary data.</text>
</comment>
<protein>
    <submittedName>
        <fullName evidence="1">Uncharacterized protein</fullName>
    </submittedName>
</protein>
<evidence type="ECO:0000313" key="1">
    <source>
        <dbReference type="EMBL" id="MEQ2566611.1"/>
    </source>
</evidence>
<accession>A0ABV1HWY8</accession>
<keyword evidence="2" id="KW-1185">Reference proteome</keyword>
<organism evidence="1 2">
    <name type="scientific">Ruminococcoides intestinihominis</name>
    <dbReference type="NCBI Taxonomy" id="3133161"/>
    <lineage>
        <taxon>Bacteria</taxon>
        <taxon>Bacillati</taxon>
        <taxon>Bacillota</taxon>
        <taxon>Clostridia</taxon>
        <taxon>Eubacteriales</taxon>
        <taxon>Oscillospiraceae</taxon>
        <taxon>Ruminococcoides</taxon>
    </lineage>
</organism>
<dbReference type="RefSeq" id="WP_367286515.1">
    <property type="nucleotide sequence ID" value="NZ_JBBMEY010000029.1"/>
</dbReference>
<reference evidence="1 2" key="1">
    <citation type="submission" date="2024-03" db="EMBL/GenBank/DDBJ databases">
        <title>Human intestinal bacterial collection.</title>
        <authorList>
            <person name="Pauvert C."/>
            <person name="Hitch T.C.A."/>
            <person name="Clavel T."/>
        </authorList>
    </citation>
    <scope>NUCLEOTIDE SEQUENCE [LARGE SCALE GENOMIC DNA]</scope>
    <source>
        <strain evidence="1 2">CLA-AP-H18</strain>
    </source>
</reference>
<sequence>MKYYHPYELEQANNMLLTLIKEQILKGNLALTDINQELRIMFPNIYITAFRISRESSKLYAKDMHLLITDIIIADTENRKDLIEIYVNNYLEITNKYPDSKDLKFFKLFLSQLTDEDEQLKLKLAFEKNINQ</sequence>
<name>A0ABV1HWY8_9FIRM</name>
<proteinExistence type="predicted"/>